<dbReference type="SUPFAM" id="SSF46689">
    <property type="entry name" value="Homeodomain-like"/>
    <property type="match status" value="1"/>
</dbReference>
<keyword evidence="5" id="KW-1185">Reference proteome</keyword>
<accession>A0A0K9Q6A0</accession>
<keyword evidence="2" id="KW-0804">Transcription</keyword>
<evidence type="ECO:0000256" key="1">
    <source>
        <dbReference type="ARBA" id="ARBA00023015"/>
    </source>
</evidence>
<name>A0A0K9Q6A0_ZOSMR</name>
<dbReference type="EMBL" id="LFYR01000047">
    <property type="protein sequence ID" value="KMZ76362.1"/>
    <property type="molecule type" value="Genomic_DNA"/>
</dbReference>
<dbReference type="PANTHER" id="PTHR31314">
    <property type="entry name" value="MYB FAMILY TRANSCRIPTION FACTOR PHL7-LIKE"/>
    <property type="match status" value="1"/>
</dbReference>
<evidence type="ECO:0000256" key="3">
    <source>
        <dbReference type="ARBA" id="ARBA00023242"/>
    </source>
</evidence>
<comment type="caution">
    <text evidence="4">The sequence shown here is derived from an EMBL/GenBank/DDBJ whole genome shotgun (WGS) entry which is preliminary data.</text>
</comment>
<dbReference type="Proteomes" id="UP000036987">
    <property type="component" value="Unassembled WGS sequence"/>
</dbReference>
<evidence type="ECO:0000313" key="5">
    <source>
        <dbReference type="Proteomes" id="UP000036987"/>
    </source>
</evidence>
<keyword evidence="3" id="KW-0539">Nucleus</keyword>
<gene>
    <name evidence="4" type="ORF">ZOSMA_103G00680</name>
</gene>
<dbReference type="PANTHER" id="PTHR31314:SF113">
    <property type="entry name" value="MYB FAMILY TRANSCRIPTION FACTOR MPH1"/>
    <property type="match status" value="1"/>
</dbReference>
<protein>
    <recommendedName>
        <fullName evidence="6">HTH myb-type domain-containing protein</fullName>
    </recommendedName>
</protein>
<proteinExistence type="predicted"/>
<dbReference type="InterPro" id="IPR006447">
    <property type="entry name" value="Myb_dom_plants"/>
</dbReference>
<dbReference type="AlphaFoldDB" id="A0A0K9Q6A0"/>
<dbReference type="OrthoDB" id="551907at2759"/>
<dbReference type="Gene3D" id="1.10.10.60">
    <property type="entry name" value="Homeodomain-like"/>
    <property type="match status" value="1"/>
</dbReference>
<reference evidence="5" key="1">
    <citation type="journal article" date="2016" name="Nature">
        <title>The genome of the seagrass Zostera marina reveals angiosperm adaptation to the sea.</title>
        <authorList>
            <person name="Olsen J.L."/>
            <person name="Rouze P."/>
            <person name="Verhelst B."/>
            <person name="Lin Y.-C."/>
            <person name="Bayer T."/>
            <person name="Collen J."/>
            <person name="Dattolo E."/>
            <person name="De Paoli E."/>
            <person name="Dittami S."/>
            <person name="Maumus F."/>
            <person name="Michel G."/>
            <person name="Kersting A."/>
            <person name="Lauritano C."/>
            <person name="Lohaus R."/>
            <person name="Toepel M."/>
            <person name="Tonon T."/>
            <person name="Vanneste K."/>
            <person name="Amirebrahimi M."/>
            <person name="Brakel J."/>
            <person name="Bostroem C."/>
            <person name="Chovatia M."/>
            <person name="Grimwood J."/>
            <person name="Jenkins J.W."/>
            <person name="Jueterbock A."/>
            <person name="Mraz A."/>
            <person name="Stam W.T."/>
            <person name="Tice H."/>
            <person name="Bornberg-Bauer E."/>
            <person name="Green P.J."/>
            <person name="Pearson G.A."/>
            <person name="Procaccini G."/>
            <person name="Duarte C.M."/>
            <person name="Schmutz J."/>
            <person name="Reusch T.B.H."/>
            <person name="Van de Peer Y."/>
        </authorList>
    </citation>
    <scope>NUCLEOTIDE SEQUENCE [LARGE SCALE GENOMIC DNA]</scope>
    <source>
        <strain evidence="5">cv. Finnish</strain>
    </source>
</reference>
<dbReference type="InterPro" id="IPR046955">
    <property type="entry name" value="PHR1-like"/>
</dbReference>
<sequence>MRKSQAREVRHYNRSDSPRIRWSEDLHRSFIDAVDCLGGHQKATPKRILHLMNVNGLGVAHIKSHLQMYRTSGDHRAAQELHSFLDPKNKRKRRTINHDDHSTGTTALSKSYKQAQGRSNILADSSFARNSMEEMRKKLDYSTHKDQTDIPSNYQLGKEATVTGECSQYKGEGDDCKLSLWSFMSDEKIKGGDREDKSEIESDIDDQIDADDSCFNRSHKPFQATSLNLELSMALPLPTTTTTVYDRSN</sequence>
<dbReference type="GO" id="GO:0003700">
    <property type="term" value="F:DNA-binding transcription factor activity"/>
    <property type="evidence" value="ECO:0007669"/>
    <property type="project" value="InterPro"/>
</dbReference>
<evidence type="ECO:0000313" key="4">
    <source>
        <dbReference type="EMBL" id="KMZ76362.1"/>
    </source>
</evidence>
<dbReference type="GO" id="GO:0003677">
    <property type="term" value="F:DNA binding"/>
    <property type="evidence" value="ECO:0007669"/>
    <property type="project" value="InterPro"/>
</dbReference>
<organism evidence="4 5">
    <name type="scientific">Zostera marina</name>
    <name type="common">Eelgrass</name>
    <dbReference type="NCBI Taxonomy" id="29655"/>
    <lineage>
        <taxon>Eukaryota</taxon>
        <taxon>Viridiplantae</taxon>
        <taxon>Streptophyta</taxon>
        <taxon>Embryophyta</taxon>
        <taxon>Tracheophyta</taxon>
        <taxon>Spermatophyta</taxon>
        <taxon>Magnoliopsida</taxon>
        <taxon>Liliopsida</taxon>
        <taxon>Zosteraceae</taxon>
        <taxon>Zostera</taxon>
    </lineage>
</organism>
<dbReference type="NCBIfam" id="TIGR01557">
    <property type="entry name" value="myb_SHAQKYF"/>
    <property type="match status" value="1"/>
</dbReference>
<keyword evidence="1" id="KW-0805">Transcription regulation</keyword>
<dbReference type="InterPro" id="IPR009057">
    <property type="entry name" value="Homeodomain-like_sf"/>
</dbReference>
<evidence type="ECO:0008006" key="6">
    <source>
        <dbReference type="Google" id="ProtNLM"/>
    </source>
</evidence>
<evidence type="ECO:0000256" key="2">
    <source>
        <dbReference type="ARBA" id="ARBA00023163"/>
    </source>
</evidence>